<dbReference type="AlphaFoldDB" id="A0A9P4K4P1"/>
<dbReference type="EMBL" id="ML986646">
    <property type="protein sequence ID" value="KAF2262006.1"/>
    <property type="molecule type" value="Genomic_DNA"/>
</dbReference>
<keyword evidence="4" id="KW-0862">Zinc</keyword>
<dbReference type="Gene3D" id="3.30.1600.10">
    <property type="entry name" value="SIR2/SIRT2 'Small Domain"/>
    <property type="match status" value="1"/>
</dbReference>
<dbReference type="InterPro" id="IPR026590">
    <property type="entry name" value="Ssirtuin_cat_dom"/>
</dbReference>
<dbReference type="Proteomes" id="UP000800093">
    <property type="component" value="Unassembled WGS sequence"/>
</dbReference>
<feature type="domain" description="Deacetylase sirtuin-type" evidence="5">
    <location>
        <begin position="8"/>
        <end position="307"/>
    </location>
</feature>
<evidence type="ECO:0000313" key="6">
    <source>
        <dbReference type="EMBL" id="KAF2262006.1"/>
    </source>
</evidence>
<evidence type="ECO:0000313" key="7">
    <source>
        <dbReference type="Proteomes" id="UP000800093"/>
    </source>
</evidence>
<dbReference type="SUPFAM" id="SSF52467">
    <property type="entry name" value="DHS-like NAD/FAD-binding domain"/>
    <property type="match status" value="1"/>
</dbReference>
<dbReference type="GO" id="GO:0017136">
    <property type="term" value="F:histone deacetylase activity, NAD-dependent"/>
    <property type="evidence" value="ECO:0007669"/>
    <property type="project" value="TreeGrafter"/>
</dbReference>
<dbReference type="InterPro" id="IPR027546">
    <property type="entry name" value="Sirtuin_class_III"/>
</dbReference>
<dbReference type="Gene3D" id="3.40.50.1220">
    <property type="entry name" value="TPP-binding domain"/>
    <property type="match status" value="1"/>
</dbReference>
<keyword evidence="3" id="KW-0520">NAD</keyword>
<dbReference type="PROSITE" id="PS50305">
    <property type="entry name" value="SIRTUIN"/>
    <property type="match status" value="1"/>
</dbReference>
<dbReference type="CDD" id="cd01412">
    <property type="entry name" value="SIRT5_Af1_CobB"/>
    <property type="match status" value="1"/>
</dbReference>
<accession>A0A9P4K4P1</accession>
<gene>
    <name evidence="6" type="ORF">CC78DRAFT_499304</name>
</gene>
<dbReference type="InterPro" id="IPR029035">
    <property type="entry name" value="DHS-like_NAD/FAD-binding_dom"/>
</dbReference>
<organism evidence="6 7">
    <name type="scientific">Lojkania enalia</name>
    <dbReference type="NCBI Taxonomy" id="147567"/>
    <lineage>
        <taxon>Eukaryota</taxon>
        <taxon>Fungi</taxon>
        <taxon>Dikarya</taxon>
        <taxon>Ascomycota</taxon>
        <taxon>Pezizomycotina</taxon>
        <taxon>Dothideomycetes</taxon>
        <taxon>Pleosporomycetidae</taxon>
        <taxon>Pleosporales</taxon>
        <taxon>Pleosporales incertae sedis</taxon>
        <taxon>Lojkania</taxon>
    </lineage>
</organism>
<evidence type="ECO:0000256" key="4">
    <source>
        <dbReference type="PROSITE-ProRule" id="PRU00236"/>
    </source>
</evidence>
<dbReference type="OrthoDB" id="424302at2759"/>
<dbReference type="InterPro" id="IPR026591">
    <property type="entry name" value="Sirtuin_cat_small_dom_sf"/>
</dbReference>
<evidence type="ECO:0000256" key="1">
    <source>
        <dbReference type="ARBA" id="ARBA00006924"/>
    </source>
</evidence>
<dbReference type="GO" id="GO:0036055">
    <property type="term" value="F:protein-succinyllysine desuccinylase activity"/>
    <property type="evidence" value="ECO:0007669"/>
    <property type="project" value="InterPro"/>
</dbReference>
<comment type="caution">
    <text evidence="6">The sequence shown here is derived from an EMBL/GenBank/DDBJ whole genome shotgun (WGS) entry which is preliminary data.</text>
</comment>
<evidence type="ECO:0000256" key="2">
    <source>
        <dbReference type="ARBA" id="ARBA00022679"/>
    </source>
</evidence>
<dbReference type="GO" id="GO:0046872">
    <property type="term" value="F:metal ion binding"/>
    <property type="evidence" value="ECO:0007669"/>
    <property type="project" value="UniProtKB-KW"/>
</dbReference>
<name>A0A9P4K4P1_9PLEO</name>
<comment type="similarity">
    <text evidence="1">Belongs to the sirtuin family. Class I subfamily.</text>
</comment>
<proteinExistence type="inferred from homology"/>
<feature type="binding site" evidence="4">
    <location>
        <position position="139"/>
    </location>
    <ligand>
        <name>Zn(2+)</name>
        <dbReference type="ChEBI" id="CHEBI:29105"/>
    </ligand>
</feature>
<reference evidence="7" key="1">
    <citation type="journal article" date="2020" name="Stud. Mycol.">
        <title>101 Dothideomycetes genomes: A test case for predicting lifestyles and emergence of pathogens.</title>
        <authorList>
            <person name="Haridas S."/>
            <person name="Albert R."/>
            <person name="Binder M."/>
            <person name="Bloem J."/>
            <person name="LaButti K."/>
            <person name="Salamov A."/>
            <person name="Andreopoulos B."/>
            <person name="Baker S."/>
            <person name="Barry K."/>
            <person name="Bills G."/>
            <person name="Bluhm B."/>
            <person name="Cannon C."/>
            <person name="Castanera R."/>
            <person name="Culley D."/>
            <person name="Daum C."/>
            <person name="Ezra D."/>
            <person name="Gonzalez J."/>
            <person name="Henrissat B."/>
            <person name="Kuo A."/>
            <person name="Liang C."/>
            <person name="Lipzen A."/>
            <person name="Lutzoni F."/>
            <person name="Magnuson J."/>
            <person name="Mondo S."/>
            <person name="Nolan M."/>
            <person name="Ohm R."/>
            <person name="Pangilinan J."/>
            <person name="Park H.-J."/>
            <person name="Ramirez L."/>
            <person name="Alfaro M."/>
            <person name="Sun H."/>
            <person name="Tritt A."/>
            <person name="Yoshinaga Y."/>
            <person name="Zwiers L.-H."/>
            <person name="Turgeon B."/>
            <person name="Goodwin S."/>
            <person name="Spatafora J."/>
            <person name="Crous P."/>
            <person name="Grigoriev I."/>
        </authorList>
    </citation>
    <scope>NUCLEOTIDE SEQUENCE [LARGE SCALE GENOMIC DNA]</scope>
    <source>
        <strain evidence="7">CBS 304.66</strain>
    </source>
</reference>
<protein>
    <submittedName>
        <fullName evidence="6">NAD-dependent deacetylase sirtuin-5</fullName>
    </submittedName>
</protein>
<feature type="binding site" evidence="4">
    <location>
        <position position="200"/>
    </location>
    <ligand>
        <name>Zn(2+)</name>
        <dbReference type="ChEBI" id="CHEBI:29105"/>
    </ligand>
</feature>
<dbReference type="InterPro" id="IPR003000">
    <property type="entry name" value="Sirtuin"/>
</dbReference>
<dbReference type="GO" id="GO:0036054">
    <property type="term" value="F:protein-malonyllysine demalonylase activity"/>
    <property type="evidence" value="ECO:0007669"/>
    <property type="project" value="InterPro"/>
</dbReference>
<dbReference type="GO" id="GO:0005634">
    <property type="term" value="C:nucleus"/>
    <property type="evidence" value="ECO:0007669"/>
    <property type="project" value="TreeGrafter"/>
</dbReference>
<dbReference type="InterPro" id="IPR050134">
    <property type="entry name" value="NAD-dep_sirtuin_deacylases"/>
</dbReference>
<dbReference type="GO" id="GO:0070403">
    <property type="term" value="F:NAD+ binding"/>
    <property type="evidence" value="ECO:0007669"/>
    <property type="project" value="InterPro"/>
</dbReference>
<keyword evidence="7" id="KW-1185">Reference proteome</keyword>
<evidence type="ECO:0000256" key="3">
    <source>
        <dbReference type="ARBA" id="ARBA00023027"/>
    </source>
</evidence>
<evidence type="ECO:0000259" key="5">
    <source>
        <dbReference type="PROSITE" id="PS50305"/>
    </source>
</evidence>
<dbReference type="PANTHER" id="PTHR11085:SF10">
    <property type="entry name" value="NAD-DEPENDENT PROTEIN DEACYLASE SIRTUIN-5, MITOCHONDRIAL-RELATED"/>
    <property type="match status" value="1"/>
</dbReference>
<dbReference type="Pfam" id="PF02146">
    <property type="entry name" value="SIR2"/>
    <property type="match status" value="1"/>
</dbReference>
<feature type="active site" description="Proton acceptor" evidence="4">
    <location>
        <position position="131"/>
    </location>
</feature>
<keyword evidence="2" id="KW-0808">Transferase</keyword>
<dbReference type="PANTHER" id="PTHR11085">
    <property type="entry name" value="NAD-DEPENDENT PROTEIN DEACYLASE SIRTUIN-5, MITOCHONDRIAL-RELATED"/>
    <property type="match status" value="1"/>
</dbReference>
<feature type="binding site" evidence="4">
    <location>
        <position position="144"/>
    </location>
    <ligand>
        <name>Zn(2+)</name>
        <dbReference type="ChEBI" id="CHEBI:29105"/>
    </ligand>
</feature>
<feature type="binding site" evidence="4">
    <location>
        <position position="203"/>
    </location>
    <ligand>
        <name>Zn(2+)</name>
        <dbReference type="ChEBI" id="CHEBI:29105"/>
    </ligand>
</feature>
<keyword evidence="4" id="KW-0479">Metal-binding</keyword>
<sequence length="320" mass="35483">MAFTAARPLIPPQDLKSFQEHLARSKRVLALLGAGLSASSGLPTFRGAGGLWRTHDAMQLATPEAFNRDPGLVWQFYSYRRHMALNAKPNPAHYALAELAKKNPEFITISQNVDGLSPRAGHPANQLKLLHGSLFDVKCSEFFCNYLETNNYTDPIVPALALPTDESDPTTNEAIKVRELDISDENVDLPEVSLRDLPRCPQCQRGLLRPGVVWFGEWLPRDVQRDIDRWTAQPENIDLIMVIGTSAKVYPAAGYVDSARNKGARVAVVNTDKNDAPQGGMYTNDWFFEGDAAVIVPELLKSEIGEIKPEDMRDGERTSV</sequence>